<keyword evidence="2" id="KW-1185">Reference proteome</keyword>
<gene>
    <name evidence="1" type="ORF">G7Y89_g7075</name>
</gene>
<evidence type="ECO:0000313" key="1">
    <source>
        <dbReference type="EMBL" id="KAF4631067.1"/>
    </source>
</evidence>
<comment type="caution">
    <text evidence="1">The sequence shown here is derived from an EMBL/GenBank/DDBJ whole genome shotgun (WGS) entry which is preliminary data.</text>
</comment>
<protein>
    <submittedName>
        <fullName evidence="1">Uncharacterized protein</fullName>
    </submittedName>
</protein>
<sequence length="165" mass="18238">MTPIPKLANLLALATSLTIPTPTTENPGSSLSNFIFPTKGDVFILGDRVPVKWEVENMPANGVLLSLESADRSKSFRIAGDNGLSEGTFVWEVTNYNLPGNPGENFRLAVYDKSFEAVALSPEFSIWNGFDEAPNSETGVEVKRIWSPKDEQLWYSNIIYSHQVV</sequence>
<dbReference type="Proteomes" id="UP000566819">
    <property type="component" value="Unassembled WGS sequence"/>
</dbReference>
<dbReference type="AlphaFoldDB" id="A0A8H4RJ90"/>
<reference evidence="1 2" key="1">
    <citation type="submission" date="2020-03" db="EMBL/GenBank/DDBJ databases">
        <title>Draft Genome Sequence of Cudoniella acicularis.</title>
        <authorList>
            <person name="Buettner E."/>
            <person name="Kellner H."/>
        </authorList>
    </citation>
    <scope>NUCLEOTIDE SEQUENCE [LARGE SCALE GENOMIC DNA]</scope>
    <source>
        <strain evidence="1 2">DSM 108380</strain>
    </source>
</reference>
<organism evidence="1 2">
    <name type="scientific">Cudoniella acicularis</name>
    <dbReference type="NCBI Taxonomy" id="354080"/>
    <lineage>
        <taxon>Eukaryota</taxon>
        <taxon>Fungi</taxon>
        <taxon>Dikarya</taxon>
        <taxon>Ascomycota</taxon>
        <taxon>Pezizomycotina</taxon>
        <taxon>Leotiomycetes</taxon>
        <taxon>Helotiales</taxon>
        <taxon>Tricladiaceae</taxon>
        <taxon>Cudoniella</taxon>
    </lineage>
</organism>
<name>A0A8H4RJ90_9HELO</name>
<evidence type="ECO:0000313" key="2">
    <source>
        <dbReference type="Proteomes" id="UP000566819"/>
    </source>
</evidence>
<accession>A0A8H4RJ90</accession>
<dbReference type="EMBL" id="JAAMPI010000481">
    <property type="protein sequence ID" value="KAF4631067.1"/>
    <property type="molecule type" value="Genomic_DNA"/>
</dbReference>
<proteinExistence type="predicted"/>